<dbReference type="Pfam" id="PF13424">
    <property type="entry name" value="TPR_12"/>
    <property type="match status" value="2"/>
</dbReference>
<dbReference type="PROSITE" id="PS50005">
    <property type="entry name" value="TPR"/>
    <property type="match status" value="1"/>
</dbReference>
<dbReference type="Gene3D" id="3.40.50.300">
    <property type="entry name" value="P-loop containing nucleotide triphosphate hydrolases"/>
    <property type="match status" value="1"/>
</dbReference>
<proteinExistence type="predicted"/>
<dbReference type="SUPFAM" id="SSF48452">
    <property type="entry name" value="TPR-like"/>
    <property type="match status" value="3"/>
</dbReference>
<keyword evidence="6" id="KW-1185">Reference proteome</keyword>
<organism evidence="5 6">
    <name type="scientific">Haliangium ochraceum (strain DSM 14365 / JCM 11303 / SMP-2)</name>
    <dbReference type="NCBI Taxonomy" id="502025"/>
    <lineage>
        <taxon>Bacteria</taxon>
        <taxon>Pseudomonadati</taxon>
        <taxon>Myxococcota</taxon>
        <taxon>Polyangia</taxon>
        <taxon>Haliangiales</taxon>
        <taxon>Kofleriaceae</taxon>
        <taxon>Haliangium</taxon>
    </lineage>
</organism>
<protein>
    <submittedName>
        <fullName evidence="5">Tetratricopeptide TPR_2 repeat protein</fullName>
    </submittedName>
</protein>
<dbReference type="HOGENOM" id="CLU_334876_0_0_7"/>
<feature type="domain" description="Orc1-like AAA ATPase" evidence="4">
    <location>
        <begin position="11"/>
        <end position="184"/>
    </location>
</feature>
<dbReference type="KEGG" id="hoh:Hoch_2406"/>
<dbReference type="PANTHER" id="PTHR16305">
    <property type="entry name" value="TESTICULAR SOLUBLE ADENYLYL CYCLASE"/>
    <property type="match status" value="1"/>
</dbReference>
<evidence type="ECO:0000259" key="4">
    <source>
        <dbReference type="Pfam" id="PF13191"/>
    </source>
</evidence>
<dbReference type="InterPro" id="IPR027417">
    <property type="entry name" value="P-loop_NTPase"/>
</dbReference>
<keyword evidence="1" id="KW-0547">Nucleotide-binding</keyword>
<dbReference type="InterPro" id="IPR019734">
    <property type="entry name" value="TPR_rpt"/>
</dbReference>
<dbReference type="Pfam" id="PF13191">
    <property type="entry name" value="AAA_16"/>
    <property type="match status" value="1"/>
</dbReference>
<dbReference type="PANTHER" id="PTHR16305:SF28">
    <property type="entry name" value="GUANYLATE CYCLASE DOMAIN-CONTAINING PROTEIN"/>
    <property type="match status" value="1"/>
</dbReference>
<dbReference type="eggNOG" id="COG3899">
    <property type="taxonomic scope" value="Bacteria"/>
</dbReference>
<feature type="repeat" description="TPR" evidence="3">
    <location>
        <begin position="609"/>
        <end position="642"/>
    </location>
</feature>
<evidence type="ECO:0000313" key="5">
    <source>
        <dbReference type="EMBL" id="ACY14943.1"/>
    </source>
</evidence>
<dbReference type="GO" id="GO:0004016">
    <property type="term" value="F:adenylate cyclase activity"/>
    <property type="evidence" value="ECO:0007669"/>
    <property type="project" value="TreeGrafter"/>
</dbReference>
<evidence type="ECO:0000313" key="6">
    <source>
        <dbReference type="Proteomes" id="UP000001880"/>
    </source>
</evidence>
<accession>D0LJ96</accession>
<dbReference type="Gene3D" id="1.25.40.10">
    <property type="entry name" value="Tetratricopeptide repeat domain"/>
    <property type="match status" value="2"/>
</dbReference>
<reference evidence="5 6" key="1">
    <citation type="journal article" date="2010" name="Stand. Genomic Sci.">
        <title>Complete genome sequence of Haliangium ochraceum type strain (SMP-2).</title>
        <authorList>
            <consortium name="US DOE Joint Genome Institute (JGI-PGF)"/>
            <person name="Ivanova N."/>
            <person name="Daum C."/>
            <person name="Lang E."/>
            <person name="Abt B."/>
            <person name="Kopitz M."/>
            <person name="Saunders E."/>
            <person name="Lapidus A."/>
            <person name="Lucas S."/>
            <person name="Glavina Del Rio T."/>
            <person name="Nolan M."/>
            <person name="Tice H."/>
            <person name="Copeland A."/>
            <person name="Cheng J.F."/>
            <person name="Chen F."/>
            <person name="Bruce D."/>
            <person name="Goodwin L."/>
            <person name="Pitluck S."/>
            <person name="Mavromatis K."/>
            <person name="Pati A."/>
            <person name="Mikhailova N."/>
            <person name="Chen A."/>
            <person name="Palaniappan K."/>
            <person name="Land M."/>
            <person name="Hauser L."/>
            <person name="Chang Y.J."/>
            <person name="Jeffries C.D."/>
            <person name="Detter J.C."/>
            <person name="Brettin T."/>
            <person name="Rohde M."/>
            <person name="Goker M."/>
            <person name="Bristow J."/>
            <person name="Markowitz V."/>
            <person name="Eisen J.A."/>
            <person name="Hugenholtz P."/>
            <person name="Kyrpides N.C."/>
            <person name="Klenk H.P."/>
        </authorList>
    </citation>
    <scope>NUCLEOTIDE SEQUENCE [LARGE SCALE GENOMIC DNA]</scope>
    <source>
        <strain evidence="6">DSM 14365 / CIP 107738 / JCM 11303 / AJ 13395 / SMP-2</strain>
    </source>
</reference>
<dbReference type="SMART" id="SM00028">
    <property type="entry name" value="TPR"/>
    <property type="match status" value="6"/>
</dbReference>
<evidence type="ECO:0000256" key="2">
    <source>
        <dbReference type="ARBA" id="ARBA00022840"/>
    </source>
</evidence>
<dbReference type="InterPro" id="IPR041664">
    <property type="entry name" value="AAA_16"/>
</dbReference>
<dbReference type="AlphaFoldDB" id="D0LJ96"/>
<evidence type="ECO:0000256" key="3">
    <source>
        <dbReference type="PROSITE-ProRule" id="PRU00339"/>
    </source>
</evidence>
<evidence type="ECO:0000256" key="1">
    <source>
        <dbReference type="ARBA" id="ARBA00022741"/>
    </source>
</evidence>
<keyword evidence="3" id="KW-0802">TPR repeat</keyword>
<dbReference type="eggNOG" id="COG0457">
    <property type="taxonomic scope" value="Bacteria"/>
</dbReference>
<gene>
    <name evidence="5" type="ordered locus">Hoch_2406</name>
</gene>
<dbReference type="EMBL" id="CP001804">
    <property type="protein sequence ID" value="ACY14943.1"/>
    <property type="molecule type" value="Genomic_DNA"/>
</dbReference>
<dbReference type="GO" id="GO:0005737">
    <property type="term" value="C:cytoplasm"/>
    <property type="evidence" value="ECO:0007669"/>
    <property type="project" value="TreeGrafter"/>
</dbReference>
<dbReference type="Proteomes" id="UP000001880">
    <property type="component" value="Chromosome"/>
</dbReference>
<keyword evidence="2" id="KW-0067">ATP-binding</keyword>
<dbReference type="STRING" id="502025.Hoch_2406"/>
<dbReference type="GO" id="GO:0005524">
    <property type="term" value="F:ATP binding"/>
    <property type="evidence" value="ECO:0007669"/>
    <property type="project" value="UniProtKB-KW"/>
</dbReference>
<dbReference type="SUPFAM" id="SSF52540">
    <property type="entry name" value="P-loop containing nucleoside triphosphate hydrolases"/>
    <property type="match status" value="1"/>
</dbReference>
<sequence length="852" mass="95359">MRELLKQAIDFHAPQILTVIGNQGTGKSRLVAELIERYLAEGAQPIRVYHGRADQDGPRYSAVASLLRDRFALREGDTSAQAVEHFREAVAKVFGEERIVEVLHFLGSFLDFHFPDSSFLRVFDDIRTQHDEVARTVLRRFIEVDAEKGPVVLVLDDLHWADDETLELLRDLGARLGGAPVVLVACARPDMLVRCPDWGQGATDHRRIDLRNLEPDDARRMFRNLLARCERVPEEVIEDAVGMTGGNPYFLEQLVGLFLDNGTIDSSGVSWRLDPERAADTELPISIEEAIQARVAALAPEERELLEKGSIFGNVFWLGAAVALTRIELHRPTRARTEPAPLPGEFRHTWSCADDPVRARLERATAELVERDFLLQLDVEDSTIPGETELVFKHNLERELIVRGTESKRLARYHRLAAQWLETKLAGRSEEQLEFLGQLYERGGDRHRAAHCYLAGGDKARQRFANQEAVALYERGLSMLDRDDGLARLVALHNLGDVLDRVGDSDAALLRFREMLELAWLFDNLAKAGAAHGRLGRVFRRRGEYDEAVAHLAEAHALFERAGDERGIAATLDDIGQVHWLRGSYRDALTQYRQALLLRRKLGDRRSIALSLANIGRIHCDSGSFKEAITHFRESLDLRRDIGDMAGIVQSLCALGDVHAEDQAHDMALGLFEEAYRIASEIGDKRAQAVVLSHLGTCKSAAGEHEAGAEHLRRAAEQASNLGDRVVLTECCRRLADVLRAMNQREQALDEAKRALFISESVGSRVHLGHAHRAIAEALSMGDFSPAEQDQIERHYREAAEILGAIRNQLDLARVYRAFAGFCSRIGRETEAGKLRNKADAIYRRLRGAAST</sequence>
<dbReference type="InterPro" id="IPR011990">
    <property type="entry name" value="TPR-like_helical_dom_sf"/>
</dbReference>
<name>D0LJ96_HALO1</name>